<dbReference type="InterPro" id="IPR031584">
    <property type="entry name" value="Put_ABC_export"/>
</dbReference>
<keyword evidence="1" id="KW-0472">Membrane</keyword>
<keyword evidence="3" id="KW-1185">Reference proteome</keyword>
<dbReference type="OrthoDB" id="816862at2"/>
<dbReference type="Proteomes" id="UP000184245">
    <property type="component" value="Unassembled WGS sequence"/>
</dbReference>
<keyword evidence="1" id="KW-0812">Transmembrane</keyword>
<dbReference type="STRING" id="1122155.SAMN02745158_00087"/>
<name>A0A1M4SEW9_9CLOT</name>
<feature type="transmembrane region" description="Helical" evidence="1">
    <location>
        <begin position="443"/>
        <end position="461"/>
    </location>
</feature>
<evidence type="ECO:0000313" key="2">
    <source>
        <dbReference type="EMBL" id="SHE30749.1"/>
    </source>
</evidence>
<feature type="transmembrane region" description="Helical" evidence="1">
    <location>
        <begin position="25"/>
        <end position="46"/>
    </location>
</feature>
<dbReference type="RefSeq" id="WP_072848181.1">
    <property type="nucleotide sequence ID" value="NZ_FQVI01000001.1"/>
</dbReference>
<dbReference type="AlphaFoldDB" id="A0A1M4SEW9"/>
<keyword evidence="1" id="KW-1133">Transmembrane helix</keyword>
<sequence>MQGLIYLYKTAAKNRILKALRRPVTYVYLVGGIAYVTMIASFLVQWAGRIGADTPEGLVTGLSLLVLFLMPSSFATYAKRKGIVFKPGDIHFVFTSPASPKLVLWFTQIKQYLLGFILYLTVSIVGILFFHIVPWKMFLYFVFSFIVENILEGSLVILLYGNEKLSENTLRWLARSLWCILGLLVLFGAFLIFTKELSFQLITDFLGHPFLLCIPVIGWNLAAIRLLLLGPTVVNVICSAAYIAAALLLLVCARRMKCTGEYYEDAVKFSDDYMETVKRKKSGDVVGPGPKARYRKASVTYKGGYARAIFYRQLLEYKKNKYFIFNLYTLFAFLGGLGIGYYCYKTGTPGSIKGYYVIPGVGAYLTLIFSGYATKWSKEMKNPYTYLIPDQPVRKLWYATAIEHVRSLIDGCLLAVPGVIIMGFSPLTAVLYILIYACLQANKLYINILGEVLLGDVLGAFGKQIFQMLFQGIIMCIGIAVCVVVTALTGVQGGLLGLLIYVLIATGAIATGGSIAFQRMEVL</sequence>
<feature type="transmembrane region" description="Helical" evidence="1">
    <location>
        <begin position="233"/>
        <end position="253"/>
    </location>
</feature>
<feature type="transmembrane region" description="Helical" evidence="1">
    <location>
        <begin position="112"/>
        <end position="130"/>
    </location>
</feature>
<evidence type="ECO:0000256" key="1">
    <source>
        <dbReference type="SAM" id="Phobius"/>
    </source>
</evidence>
<feature type="transmembrane region" description="Helical" evidence="1">
    <location>
        <begin position="468"/>
        <end position="489"/>
    </location>
</feature>
<feature type="transmembrane region" description="Helical" evidence="1">
    <location>
        <begin position="495"/>
        <end position="517"/>
    </location>
</feature>
<feature type="transmembrane region" description="Helical" evidence="1">
    <location>
        <begin position="322"/>
        <end position="342"/>
    </location>
</feature>
<feature type="transmembrane region" description="Helical" evidence="1">
    <location>
        <begin position="58"/>
        <end position="78"/>
    </location>
</feature>
<gene>
    <name evidence="2" type="ORF">SAMN02745158_00087</name>
</gene>
<dbReference type="Pfam" id="PF16962">
    <property type="entry name" value="ABC_export"/>
    <property type="match status" value="1"/>
</dbReference>
<protein>
    <submittedName>
        <fullName evidence="2">Putative ABC exporter</fullName>
    </submittedName>
</protein>
<organism evidence="2 3">
    <name type="scientific">Lactonifactor longoviformis DSM 17459</name>
    <dbReference type="NCBI Taxonomy" id="1122155"/>
    <lineage>
        <taxon>Bacteria</taxon>
        <taxon>Bacillati</taxon>
        <taxon>Bacillota</taxon>
        <taxon>Clostridia</taxon>
        <taxon>Eubacteriales</taxon>
        <taxon>Clostridiaceae</taxon>
        <taxon>Lactonifactor</taxon>
    </lineage>
</organism>
<dbReference type="EMBL" id="FQVI01000001">
    <property type="protein sequence ID" value="SHE30749.1"/>
    <property type="molecule type" value="Genomic_DNA"/>
</dbReference>
<feature type="transmembrane region" description="Helical" evidence="1">
    <location>
        <begin position="354"/>
        <end position="373"/>
    </location>
</feature>
<feature type="transmembrane region" description="Helical" evidence="1">
    <location>
        <begin position="137"/>
        <end position="160"/>
    </location>
</feature>
<reference evidence="2 3" key="1">
    <citation type="submission" date="2016-11" db="EMBL/GenBank/DDBJ databases">
        <authorList>
            <person name="Jaros S."/>
            <person name="Januszkiewicz K."/>
            <person name="Wedrychowicz H."/>
        </authorList>
    </citation>
    <scope>NUCLEOTIDE SEQUENCE [LARGE SCALE GENOMIC DNA]</scope>
    <source>
        <strain evidence="2 3">DSM 17459</strain>
    </source>
</reference>
<proteinExistence type="predicted"/>
<accession>A0A1M4SEW9</accession>
<evidence type="ECO:0000313" key="3">
    <source>
        <dbReference type="Proteomes" id="UP000184245"/>
    </source>
</evidence>
<feature type="transmembrane region" description="Helical" evidence="1">
    <location>
        <begin position="412"/>
        <end position="437"/>
    </location>
</feature>
<feature type="transmembrane region" description="Helical" evidence="1">
    <location>
        <begin position="172"/>
        <end position="193"/>
    </location>
</feature>